<evidence type="ECO:0000256" key="2">
    <source>
        <dbReference type="ARBA" id="ARBA00022622"/>
    </source>
</evidence>
<keyword evidence="4 9" id="KW-0732">Signal</keyword>
<dbReference type="GO" id="GO:0030431">
    <property type="term" value="P:sleep"/>
    <property type="evidence" value="ECO:0007669"/>
    <property type="project" value="InterPro"/>
</dbReference>
<evidence type="ECO:0000256" key="3">
    <source>
        <dbReference type="ARBA" id="ARBA00022692"/>
    </source>
</evidence>
<evidence type="ECO:0000256" key="1">
    <source>
        <dbReference type="ARBA" id="ARBA00004589"/>
    </source>
</evidence>
<keyword evidence="3" id="KW-0812">Transmembrane</keyword>
<keyword evidence="11" id="KW-1185">Reference proteome</keyword>
<protein>
    <recommendedName>
        <fullName evidence="12">Protein sleepless</fullName>
    </recommendedName>
</protein>
<evidence type="ECO:0000313" key="11">
    <source>
        <dbReference type="Proteomes" id="UP000005204"/>
    </source>
</evidence>
<keyword evidence="2" id="KW-0336">GPI-anchor</keyword>
<dbReference type="InterPro" id="IPR031424">
    <property type="entry name" value="QVR-like"/>
</dbReference>
<dbReference type="InterPro" id="IPR050975">
    <property type="entry name" value="Sleep_regulator"/>
</dbReference>
<evidence type="ECO:0000256" key="8">
    <source>
        <dbReference type="ARBA" id="ARBA00023288"/>
    </source>
</evidence>
<dbReference type="PANTHER" id="PTHR33562:SF29">
    <property type="entry name" value="PROTEIN SLEEPLESS"/>
    <property type="match status" value="1"/>
</dbReference>
<dbReference type="GeneID" id="101736674"/>
<organism evidence="10 11">
    <name type="scientific">Bombyx mori</name>
    <name type="common">Silk moth</name>
    <dbReference type="NCBI Taxonomy" id="7091"/>
    <lineage>
        <taxon>Eukaryota</taxon>
        <taxon>Metazoa</taxon>
        <taxon>Ecdysozoa</taxon>
        <taxon>Arthropoda</taxon>
        <taxon>Hexapoda</taxon>
        <taxon>Insecta</taxon>
        <taxon>Pterygota</taxon>
        <taxon>Neoptera</taxon>
        <taxon>Endopterygota</taxon>
        <taxon>Lepidoptera</taxon>
        <taxon>Glossata</taxon>
        <taxon>Ditrysia</taxon>
        <taxon>Bombycoidea</taxon>
        <taxon>Bombycidae</taxon>
        <taxon>Bombycinae</taxon>
        <taxon>Bombyx</taxon>
    </lineage>
</organism>
<reference evidence="11" key="1">
    <citation type="journal article" date="2008" name="Insect Biochem. Mol. Biol.">
        <title>The genome of a lepidopteran model insect, the silkworm Bombyx mori.</title>
        <authorList>
            <consortium name="International Silkworm Genome Consortium"/>
        </authorList>
    </citation>
    <scope>NUCLEOTIDE SEQUENCE [LARGE SCALE GENOMIC DNA]</scope>
    <source>
        <strain evidence="11">p50T</strain>
    </source>
</reference>
<evidence type="ECO:0000256" key="7">
    <source>
        <dbReference type="ARBA" id="ARBA00023180"/>
    </source>
</evidence>
<dbReference type="Pfam" id="PF17064">
    <property type="entry name" value="QVR"/>
    <property type="match status" value="1"/>
</dbReference>
<evidence type="ECO:0000256" key="4">
    <source>
        <dbReference type="ARBA" id="ARBA00022729"/>
    </source>
</evidence>
<dbReference type="EnsemblMetazoa" id="XM_021349849.2">
    <property type="protein sequence ID" value="XP_021205524.1"/>
    <property type="gene ID" value="LOC101736674"/>
</dbReference>
<keyword evidence="8" id="KW-0449">Lipoprotein</keyword>
<dbReference type="GO" id="GO:0098552">
    <property type="term" value="C:side of membrane"/>
    <property type="evidence" value="ECO:0007669"/>
    <property type="project" value="UniProtKB-KW"/>
</dbReference>
<feature type="chain" id="PRO_5036272697" description="Protein sleepless" evidence="9">
    <location>
        <begin position="24"/>
        <end position="170"/>
    </location>
</feature>
<dbReference type="PANTHER" id="PTHR33562">
    <property type="entry name" value="ATILLA, ISOFORM B-RELATED-RELATED"/>
    <property type="match status" value="1"/>
</dbReference>
<evidence type="ECO:0000256" key="5">
    <source>
        <dbReference type="ARBA" id="ARBA00022989"/>
    </source>
</evidence>
<dbReference type="RefSeq" id="XP_021205524.1">
    <property type="nucleotide sequence ID" value="XM_021349849.3"/>
</dbReference>
<dbReference type="EnsemblMetazoa" id="XM_038016454.1">
    <property type="protein sequence ID" value="XP_037872382.1"/>
    <property type="gene ID" value="LOC101736674"/>
</dbReference>
<keyword evidence="6" id="KW-0472">Membrane</keyword>
<name>A0A8R2R557_BOMMO</name>
<dbReference type="EnsemblMetazoa" id="XM_004928828.4">
    <property type="protein sequence ID" value="XP_004928885.1"/>
    <property type="gene ID" value="LOC101736674"/>
</dbReference>
<keyword evidence="5" id="KW-1133">Transmembrane helix</keyword>
<dbReference type="AlphaFoldDB" id="A0A8R2R557"/>
<dbReference type="RefSeq" id="XP_037872382.1">
    <property type="nucleotide sequence ID" value="XM_038016454.2"/>
</dbReference>
<proteinExistence type="predicted"/>
<reference evidence="10" key="2">
    <citation type="submission" date="2022-06" db="UniProtKB">
        <authorList>
            <consortium name="EnsemblMetazoa"/>
        </authorList>
    </citation>
    <scope>IDENTIFICATION</scope>
    <source>
        <strain evidence="10">p50T (Dazao)</strain>
    </source>
</reference>
<sequence length="170" mass="19783">MTEQYFIAVVLIILSLTNTGVQSLQCYQCLINPPLGYYYNNTNRLCVHFDHSDKFIVECPYSTMCMKQEFHLDIQNGVRIKGILRDCAPQKYDYQEYKNGVWSPKTEVMEPYKVGCQDIDDKGQRTTPTRYCYCRSNLCNSSPSVTHEGYTDIMGFIVVFNLMKYINSLR</sequence>
<dbReference type="RefSeq" id="XP_004928885.1">
    <property type="nucleotide sequence ID" value="XM_004928828.5"/>
</dbReference>
<accession>A0A8R2R557</accession>
<evidence type="ECO:0000256" key="9">
    <source>
        <dbReference type="SAM" id="SignalP"/>
    </source>
</evidence>
<evidence type="ECO:0000313" key="10">
    <source>
        <dbReference type="EnsemblMetazoa" id="XP_037872382.1"/>
    </source>
</evidence>
<evidence type="ECO:0000256" key="6">
    <source>
        <dbReference type="ARBA" id="ARBA00023136"/>
    </source>
</evidence>
<dbReference type="KEGG" id="bmor:101736674"/>
<keyword evidence="7" id="KW-0325">Glycoprotein</keyword>
<dbReference type="GO" id="GO:0032222">
    <property type="term" value="P:regulation of synaptic transmission, cholinergic"/>
    <property type="evidence" value="ECO:0007669"/>
    <property type="project" value="InterPro"/>
</dbReference>
<dbReference type="Proteomes" id="UP000005204">
    <property type="component" value="Unassembled WGS sequence"/>
</dbReference>
<comment type="subcellular location">
    <subcellularLocation>
        <location evidence="1">Membrane</location>
        <topology evidence="1">Lipid-anchor</topology>
        <topology evidence="1">GPI-anchor</topology>
    </subcellularLocation>
</comment>
<evidence type="ECO:0008006" key="12">
    <source>
        <dbReference type="Google" id="ProtNLM"/>
    </source>
</evidence>
<feature type="signal peptide" evidence="9">
    <location>
        <begin position="1"/>
        <end position="23"/>
    </location>
</feature>